<keyword evidence="3" id="KW-1185">Reference proteome</keyword>
<proteinExistence type="predicted"/>
<evidence type="ECO:0000313" key="2">
    <source>
        <dbReference type="EMBL" id="KXT09479.1"/>
    </source>
</evidence>
<gene>
    <name evidence="2" type="ORF">AC579_4438</name>
</gene>
<dbReference type="AlphaFoldDB" id="A0A139I4D1"/>
<protein>
    <submittedName>
        <fullName evidence="2">Uncharacterized protein</fullName>
    </submittedName>
</protein>
<evidence type="ECO:0000313" key="3">
    <source>
        <dbReference type="Proteomes" id="UP000073492"/>
    </source>
</evidence>
<feature type="region of interest" description="Disordered" evidence="1">
    <location>
        <begin position="126"/>
        <end position="145"/>
    </location>
</feature>
<dbReference type="Proteomes" id="UP000073492">
    <property type="component" value="Unassembled WGS sequence"/>
</dbReference>
<reference evidence="2 3" key="1">
    <citation type="submission" date="2015-07" db="EMBL/GenBank/DDBJ databases">
        <title>Comparative genomics of the Sigatoka disease complex on banana suggests a link between parallel evolutionary changes in Pseudocercospora fijiensis and Pseudocercospora eumusae and increased virulence on the banana host.</title>
        <authorList>
            <person name="Chang T.-C."/>
            <person name="Salvucci A."/>
            <person name="Crous P.W."/>
            <person name="Stergiopoulos I."/>
        </authorList>
    </citation>
    <scope>NUCLEOTIDE SEQUENCE [LARGE SCALE GENOMIC DNA]</scope>
    <source>
        <strain evidence="2 3">CBS 116634</strain>
    </source>
</reference>
<feature type="compositionally biased region" description="Low complexity" evidence="1">
    <location>
        <begin position="126"/>
        <end position="140"/>
    </location>
</feature>
<organism evidence="2 3">
    <name type="scientific">Pseudocercospora musae</name>
    <dbReference type="NCBI Taxonomy" id="113226"/>
    <lineage>
        <taxon>Eukaryota</taxon>
        <taxon>Fungi</taxon>
        <taxon>Dikarya</taxon>
        <taxon>Ascomycota</taxon>
        <taxon>Pezizomycotina</taxon>
        <taxon>Dothideomycetes</taxon>
        <taxon>Dothideomycetidae</taxon>
        <taxon>Mycosphaerellales</taxon>
        <taxon>Mycosphaerellaceae</taxon>
        <taxon>Pseudocercospora</taxon>
    </lineage>
</organism>
<accession>A0A139I4D1</accession>
<name>A0A139I4D1_9PEZI</name>
<comment type="caution">
    <text evidence="2">The sequence shown here is derived from an EMBL/GenBank/DDBJ whole genome shotgun (WGS) entry which is preliminary data.</text>
</comment>
<sequence>MLEQICFTSTSFSDIDLLQEPLHQCDANDFCFKLDVDYCVHPSALNEERQLYGPPQHVCEYLQDLYVSPFQALILLARMLWRLQRQPATVRVSDAYVKRLDLTIWASTKSKTAKVIQMAHADGHMASSTMNSTASSSSATRPKKRWKLESDSAGKMPTTALVAAHWAGEGSLDWEDLTPRVDEHFARDVLRLPILSPLNIMAEKWLQWSHCDCTDLIAILPSIHNNHQSFTLYEAYQHDPDAVVTIASYHASGALSADFMGLTLMLRRSGALVLRTT</sequence>
<evidence type="ECO:0000256" key="1">
    <source>
        <dbReference type="SAM" id="MobiDB-lite"/>
    </source>
</evidence>
<dbReference type="EMBL" id="LFZO01000338">
    <property type="protein sequence ID" value="KXT09479.1"/>
    <property type="molecule type" value="Genomic_DNA"/>
</dbReference>